<feature type="transmembrane region" description="Helical" evidence="1">
    <location>
        <begin position="93"/>
        <end position="114"/>
    </location>
</feature>
<gene>
    <name evidence="2" type="ORF">BCF74_10647</name>
</gene>
<keyword evidence="1" id="KW-1133">Transmembrane helix</keyword>
<reference evidence="2 3" key="1">
    <citation type="submission" date="2018-03" db="EMBL/GenBank/DDBJ databases">
        <title>Genomic Encyclopedia of Archaeal and Bacterial Type Strains, Phase II (KMG-II): from individual species to whole genera.</title>
        <authorList>
            <person name="Goeker M."/>
        </authorList>
    </citation>
    <scope>NUCLEOTIDE SEQUENCE [LARGE SCALE GENOMIC DNA]</scope>
    <source>
        <strain evidence="2 3">ATCC BAA-1496</strain>
    </source>
</reference>
<evidence type="ECO:0000256" key="1">
    <source>
        <dbReference type="SAM" id="Phobius"/>
    </source>
</evidence>
<dbReference type="OrthoDB" id="4843609at2"/>
<dbReference type="AlphaFoldDB" id="A0A2T0UTP0"/>
<keyword evidence="1" id="KW-0812">Transmembrane</keyword>
<name>A0A2T0UTP0_9MICO</name>
<dbReference type="Proteomes" id="UP000237822">
    <property type="component" value="Unassembled WGS sequence"/>
</dbReference>
<proteinExistence type="predicted"/>
<evidence type="ECO:0000313" key="2">
    <source>
        <dbReference type="EMBL" id="PRY61299.1"/>
    </source>
</evidence>
<keyword evidence="3" id="KW-1185">Reference proteome</keyword>
<evidence type="ECO:0000313" key="3">
    <source>
        <dbReference type="Proteomes" id="UP000237822"/>
    </source>
</evidence>
<organism evidence="2 3">
    <name type="scientific">Knoellia remsis</name>
    <dbReference type="NCBI Taxonomy" id="407159"/>
    <lineage>
        <taxon>Bacteria</taxon>
        <taxon>Bacillati</taxon>
        <taxon>Actinomycetota</taxon>
        <taxon>Actinomycetes</taxon>
        <taxon>Micrococcales</taxon>
        <taxon>Intrasporangiaceae</taxon>
        <taxon>Knoellia</taxon>
    </lineage>
</organism>
<dbReference type="EMBL" id="PVTI01000006">
    <property type="protein sequence ID" value="PRY61299.1"/>
    <property type="molecule type" value="Genomic_DNA"/>
</dbReference>
<accession>A0A2T0UTP0</accession>
<dbReference type="RefSeq" id="WP_106296908.1">
    <property type="nucleotide sequence ID" value="NZ_PVTI01000006.1"/>
</dbReference>
<protein>
    <submittedName>
        <fullName evidence="2">Uncharacterized protein</fullName>
    </submittedName>
</protein>
<comment type="caution">
    <text evidence="2">The sequence shown here is derived from an EMBL/GenBank/DDBJ whole genome shotgun (WGS) entry which is preliminary data.</text>
</comment>
<sequence>MGTEDYAGIDEFVLLIWGLRVLLVILGSVLFGVFLGSWWLIARPVFTEALRAKAAQNWWLPFLPRADGSWGPLTSNRWWAVFRAQQPTTRRALVVRWAFWAYVALVFTLMVPYAGCQIVRLLSLGWV</sequence>
<feature type="transmembrane region" description="Helical" evidence="1">
    <location>
        <begin position="12"/>
        <end position="41"/>
    </location>
</feature>
<keyword evidence="1" id="KW-0472">Membrane</keyword>